<organism evidence="10 11">
    <name type="scientific">Paracoccus isoporae</name>
    <dbReference type="NCBI Taxonomy" id="591205"/>
    <lineage>
        <taxon>Bacteria</taxon>
        <taxon>Pseudomonadati</taxon>
        <taxon>Pseudomonadota</taxon>
        <taxon>Alphaproteobacteria</taxon>
        <taxon>Rhodobacterales</taxon>
        <taxon>Paracoccaceae</taxon>
        <taxon>Paracoccus</taxon>
    </lineage>
</organism>
<evidence type="ECO:0000256" key="1">
    <source>
        <dbReference type="ARBA" id="ARBA00008609"/>
    </source>
</evidence>
<proteinExistence type="inferred from homology"/>
<dbReference type="Pfam" id="PF01571">
    <property type="entry name" value="GCV_T"/>
    <property type="match status" value="1"/>
</dbReference>
<dbReference type="PIRSF" id="PIRSF006487">
    <property type="entry name" value="GcvT"/>
    <property type="match status" value="1"/>
</dbReference>
<feature type="domain" description="GCVT N-terminal" evidence="8">
    <location>
        <begin position="9"/>
        <end position="258"/>
    </location>
</feature>
<dbReference type="EMBL" id="FNAH01000001">
    <property type="protein sequence ID" value="SDD37369.1"/>
    <property type="molecule type" value="Genomic_DNA"/>
</dbReference>
<dbReference type="GO" id="GO:0005960">
    <property type="term" value="C:glycine cleavage complex"/>
    <property type="evidence" value="ECO:0007669"/>
    <property type="project" value="InterPro"/>
</dbReference>
<feature type="domain" description="Aminomethyltransferase C-terminal" evidence="9">
    <location>
        <begin position="288"/>
        <end position="366"/>
    </location>
</feature>
<evidence type="ECO:0000256" key="5">
    <source>
        <dbReference type="ARBA" id="ARBA00031395"/>
    </source>
</evidence>
<feature type="binding site" evidence="7">
    <location>
        <position position="198"/>
    </location>
    <ligand>
        <name>substrate</name>
    </ligand>
</feature>
<reference evidence="10 11" key="1">
    <citation type="submission" date="2016-10" db="EMBL/GenBank/DDBJ databases">
        <authorList>
            <person name="de Groot N.N."/>
        </authorList>
    </citation>
    <scope>NUCLEOTIDE SEQUENCE [LARGE SCALE GENOMIC DNA]</scope>
    <source>
        <strain evidence="10 11">DSM 22220</strain>
    </source>
</reference>
<dbReference type="GO" id="GO:0004047">
    <property type="term" value="F:aminomethyltransferase activity"/>
    <property type="evidence" value="ECO:0007669"/>
    <property type="project" value="UniProtKB-EC"/>
</dbReference>
<dbReference type="Pfam" id="PF08669">
    <property type="entry name" value="GCV_T_C"/>
    <property type="match status" value="1"/>
</dbReference>
<dbReference type="InterPro" id="IPR006222">
    <property type="entry name" value="GCVT_N"/>
</dbReference>
<evidence type="ECO:0000256" key="7">
    <source>
        <dbReference type="PIRSR" id="PIRSR006487-1"/>
    </source>
</evidence>
<dbReference type="InterPro" id="IPR006223">
    <property type="entry name" value="GcvT"/>
</dbReference>
<name>A0A1G6U7U4_9RHOB</name>
<dbReference type="PANTHER" id="PTHR43757:SF2">
    <property type="entry name" value="AMINOMETHYLTRANSFERASE, MITOCHONDRIAL"/>
    <property type="match status" value="1"/>
</dbReference>
<dbReference type="GO" id="GO:0008483">
    <property type="term" value="F:transaminase activity"/>
    <property type="evidence" value="ECO:0007669"/>
    <property type="project" value="UniProtKB-KW"/>
</dbReference>
<dbReference type="Proteomes" id="UP000199344">
    <property type="component" value="Unassembled WGS sequence"/>
</dbReference>
<evidence type="ECO:0000256" key="6">
    <source>
        <dbReference type="ARBA" id="ARBA00047665"/>
    </source>
</evidence>
<dbReference type="NCBIfam" id="NF010093">
    <property type="entry name" value="PRK13579.1"/>
    <property type="match status" value="1"/>
</dbReference>
<accession>A0A1G6U7U4</accession>
<dbReference type="Gene3D" id="3.30.1360.120">
    <property type="entry name" value="Probable tRNA modification gtpase trme, domain 1"/>
    <property type="match status" value="1"/>
</dbReference>
<dbReference type="SUPFAM" id="SSF101790">
    <property type="entry name" value="Aminomethyltransferase beta-barrel domain"/>
    <property type="match status" value="1"/>
</dbReference>
<evidence type="ECO:0000313" key="11">
    <source>
        <dbReference type="Proteomes" id="UP000199344"/>
    </source>
</evidence>
<dbReference type="RefSeq" id="WP_090520487.1">
    <property type="nucleotide sequence ID" value="NZ_FNAH01000001.1"/>
</dbReference>
<keyword evidence="10" id="KW-0489">Methyltransferase</keyword>
<dbReference type="GO" id="GO:0008168">
    <property type="term" value="F:methyltransferase activity"/>
    <property type="evidence" value="ECO:0007669"/>
    <property type="project" value="UniProtKB-KW"/>
</dbReference>
<evidence type="ECO:0000256" key="3">
    <source>
        <dbReference type="ARBA" id="ARBA00022576"/>
    </source>
</evidence>
<dbReference type="AlphaFoldDB" id="A0A1G6U7U4"/>
<keyword evidence="11" id="KW-1185">Reference proteome</keyword>
<dbReference type="InterPro" id="IPR013977">
    <property type="entry name" value="GcvT_C"/>
</dbReference>
<dbReference type="SUPFAM" id="SSF103025">
    <property type="entry name" value="Folate-binding domain"/>
    <property type="match status" value="1"/>
</dbReference>
<dbReference type="InterPro" id="IPR028896">
    <property type="entry name" value="GcvT/YgfZ/DmdA"/>
</dbReference>
<evidence type="ECO:0000259" key="9">
    <source>
        <dbReference type="Pfam" id="PF08669"/>
    </source>
</evidence>
<evidence type="ECO:0000256" key="4">
    <source>
        <dbReference type="ARBA" id="ARBA00022679"/>
    </source>
</evidence>
<evidence type="ECO:0000259" key="8">
    <source>
        <dbReference type="Pfam" id="PF01571"/>
    </source>
</evidence>
<protein>
    <recommendedName>
        <fullName evidence="2">aminomethyltransferase</fullName>
        <ecNumber evidence="2">2.1.2.10</ecNumber>
    </recommendedName>
    <alternativeName>
        <fullName evidence="5">Glycine cleavage system T protein</fullName>
    </alternativeName>
</protein>
<dbReference type="NCBIfam" id="TIGR00528">
    <property type="entry name" value="gcvT"/>
    <property type="match status" value="1"/>
</dbReference>
<evidence type="ECO:0000313" key="10">
    <source>
        <dbReference type="EMBL" id="SDD37369.1"/>
    </source>
</evidence>
<dbReference type="EC" id="2.1.2.10" evidence="2"/>
<dbReference type="GO" id="GO:0006546">
    <property type="term" value="P:glycine catabolic process"/>
    <property type="evidence" value="ECO:0007669"/>
    <property type="project" value="InterPro"/>
</dbReference>
<dbReference type="NCBIfam" id="NF001567">
    <property type="entry name" value="PRK00389.1"/>
    <property type="match status" value="1"/>
</dbReference>
<comment type="catalytic activity">
    <reaction evidence="6">
        <text>N(6)-[(R)-S(8)-aminomethyldihydrolipoyl]-L-lysyl-[protein] + (6S)-5,6,7,8-tetrahydrofolate = N(6)-[(R)-dihydrolipoyl]-L-lysyl-[protein] + (6R)-5,10-methylene-5,6,7,8-tetrahydrofolate + NH4(+)</text>
        <dbReference type="Rhea" id="RHEA:16945"/>
        <dbReference type="Rhea" id="RHEA-COMP:10475"/>
        <dbReference type="Rhea" id="RHEA-COMP:10492"/>
        <dbReference type="ChEBI" id="CHEBI:15636"/>
        <dbReference type="ChEBI" id="CHEBI:28938"/>
        <dbReference type="ChEBI" id="CHEBI:57453"/>
        <dbReference type="ChEBI" id="CHEBI:83100"/>
        <dbReference type="ChEBI" id="CHEBI:83143"/>
        <dbReference type="EC" id="2.1.2.10"/>
    </reaction>
</comment>
<dbReference type="Gene3D" id="2.40.30.110">
    <property type="entry name" value="Aminomethyltransferase beta-barrel domains"/>
    <property type="match status" value="1"/>
</dbReference>
<gene>
    <name evidence="10" type="ORF">SAMN05421538_101482</name>
</gene>
<dbReference type="PANTHER" id="PTHR43757">
    <property type="entry name" value="AMINOMETHYLTRANSFERASE"/>
    <property type="match status" value="1"/>
</dbReference>
<sequence>MTELKRTPLHELHLSLGAKMVPFAGWEMPVQYKAGVMAEHLHTREKAGLFDVSHMGQVILRAPSGTAEDAARALETLVPANLLGLAEGRQRYGLFTNAQGGILDDLMIANRGDHLFLVVNAACADQDIAHLQTLDGVTVEPVTDRALLALQGPEAVGVLSGLVPDAAAMKFMDVAILDWDGVALWVSRSGYTGEDGFEISVPAAAAREFADRLLADAAVAPIGLGARDSLRLEAGMPLYGHDMDAGVTPGAAALGWSIPKIRRRDGARAGGFPGADVILAELAEGPAKKRVGLRPEGRAPIREGVAIFDAAEGGAQIGTVCSGGFGPSVGAPVAMAILPATLASGDTVWAELRGKRIPVSVADLPFITPDYKR</sequence>
<dbReference type="GO" id="GO:0032259">
    <property type="term" value="P:methylation"/>
    <property type="evidence" value="ECO:0007669"/>
    <property type="project" value="UniProtKB-KW"/>
</dbReference>
<dbReference type="InterPro" id="IPR029043">
    <property type="entry name" value="GcvT/YgfZ_C"/>
</dbReference>
<dbReference type="OrthoDB" id="9774591at2"/>
<dbReference type="Gene3D" id="4.10.1250.10">
    <property type="entry name" value="Aminomethyltransferase fragment"/>
    <property type="match status" value="1"/>
</dbReference>
<comment type="similarity">
    <text evidence="1">Belongs to the GcvT family.</text>
</comment>
<keyword evidence="4 10" id="KW-0808">Transferase</keyword>
<dbReference type="InterPro" id="IPR027266">
    <property type="entry name" value="TrmE/GcvT-like"/>
</dbReference>
<dbReference type="Gene3D" id="3.30.70.1400">
    <property type="entry name" value="Aminomethyltransferase beta-barrel domains"/>
    <property type="match status" value="1"/>
</dbReference>
<dbReference type="STRING" id="591205.SAMN05421538_101482"/>
<keyword evidence="3" id="KW-0032">Aminotransferase</keyword>
<evidence type="ECO:0000256" key="2">
    <source>
        <dbReference type="ARBA" id="ARBA00012616"/>
    </source>
</evidence>